<organism evidence="1 2">
    <name type="scientific">Rhizophagus clarus</name>
    <dbReference type="NCBI Taxonomy" id="94130"/>
    <lineage>
        <taxon>Eukaryota</taxon>
        <taxon>Fungi</taxon>
        <taxon>Fungi incertae sedis</taxon>
        <taxon>Mucoromycota</taxon>
        <taxon>Glomeromycotina</taxon>
        <taxon>Glomeromycetes</taxon>
        <taxon>Glomerales</taxon>
        <taxon>Glomeraceae</taxon>
        <taxon>Rhizophagus</taxon>
    </lineage>
</organism>
<dbReference type="Proteomes" id="UP000615446">
    <property type="component" value="Unassembled WGS sequence"/>
</dbReference>
<evidence type="ECO:0000313" key="2">
    <source>
        <dbReference type="Proteomes" id="UP000615446"/>
    </source>
</evidence>
<sequence length="170" mass="19869">MNIKSVSLTNVRETRIITSILIDKANIVMSSYKTDAATSEPEYYLKQTKISLINLLVINVKQEFFNFFANIEVNSNEANHNDLQNIKEHLLYYLAHQTRKVYLNSQFNVNLLALDNKTAFILIDYKIEILTKTAQEIKNDWFGFQRFFSTLNGFKFRHQDLVCNVTFDPT</sequence>
<dbReference type="AlphaFoldDB" id="A0A8H3QLG1"/>
<name>A0A8H3QLG1_9GLOM</name>
<evidence type="ECO:0000313" key="1">
    <source>
        <dbReference type="EMBL" id="GES84078.1"/>
    </source>
</evidence>
<gene>
    <name evidence="1" type="ORF">RCL2_001121500</name>
</gene>
<comment type="caution">
    <text evidence="1">The sequence shown here is derived from an EMBL/GenBank/DDBJ whole genome shotgun (WGS) entry which is preliminary data.</text>
</comment>
<dbReference type="OrthoDB" id="2431416at2759"/>
<accession>A0A8H3QLG1</accession>
<protein>
    <submittedName>
        <fullName evidence="1">Uncharacterized protein</fullName>
    </submittedName>
</protein>
<proteinExistence type="predicted"/>
<dbReference type="EMBL" id="BLAL01000076">
    <property type="protein sequence ID" value="GES84078.1"/>
    <property type="molecule type" value="Genomic_DNA"/>
</dbReference>
<reference evidence="1" key="1">
    <citation type="submission" date="2019-10" db="EMBL/GenBank/DDBJ databases">
        <title>Conservation and host-specific expression of non-tandemly repeated heterogenous ribosome RNA gene in arbuscular mycorrhizal fungi.</title>
        <authorList>
            <person name="Maeda T."/>
            <person name="Kobayashi Y."/>
            <person name="Nakagawa T."/>
            <person name="Ezawa T."/>
            <person name="Yamaguchi K."/>
            <person name="Bino T."/>
            <person name="Nishimoto Y."/>
            <person name="Shigenobu S."/>
            <person name="Kawaguchi M."/>
        </authorList>
    </citation>
    <scope>NUCLEOTIDE SEQUENCE</scope>
    <source>
        <strain evidence="1">HR1</strain>
    </source>
</reference>